<evidence type="ECO:0000313" key="1">
    <source>
        <dbReference type="EMBL" id="PRC20092.1"/>
    </source>
</evidence>
<dbReference type="EMBL" id="PCQL01000007">
    <property type="protein sequence ID" value="PRC20092.1"/>
    <property type="molecule type" value="Genomic_DNA"/>
</dbReference>
<organism evidence="1 2">
    <name type="scientific">Pseudomonas poae</name>
    <dbReference type="NCBI Taxonomy" id="200451"/>
    <lineage>
        <taxon>Bacteria</taxon>
        <taxon>Pseudomonadati</taxon>
        <taxon>Pseudomonadota</taxon>
        <taxon>Gammaproteobacteria</taxon>
        <taxon>Pseudomonadales</taxon>
        <taxon>Pseudomonadaceae</taxon>
        <taxon>Pseudomonas</taxon>
    </lineage>
</organism>
<gene>
    <name evidence="1" type="ORF">CQZ99_08905</name>
</gene>
<dbReference type="Pfam" id="PF14859">
    <property type="entry name" value="Colicin_M"/>
    <property type="match status" value="1"/>
</dbReference>
<keyword evidence="2" id="KW-1185">Reference proteome</keyword>
<protein>
    <recommendedName>
        <fullName evidence="3">Lipid II-degrading bacteriocin</fullName>
    </recommendedName>
</protein>
<reference evidence="1 2" key="1">
    <citation type="submission" date="2017-09" db="EMBL/GenBank/DDBJ databases">
        <title>Genomic, metabolic, and phenotypic characteristics of bacterial isolates from the natural microbiome of the model nematode Caenorhabditis elegans.</title>
        <authorList>
            <person name="Zimmermann J."/>
            <person name="Obeng N."/>
            <person name="Yang W."/>
            <person name="Obeng O."/>
            <person name="Kissoyan K."/>
            <person name="Pees B."/>
            <person name="Dirksen P."/>
            <person name="Hoppner M."/>
            <person name="Franke A."/>
            <person name="Rosenstiel P."/>
            <person name="Leippe M."/>
            <person name="Dierking K."/>
            <person name="Kaleta C."/>
            <person name="Schulenburg H."/>
        </authorList>
    </citation>
    <scope>NUCLEOTIDE SEQUENCE [LARGE SCALE GENOMIC DNA]</scope>
    <source>
        <strain evidence="1 2">MYb117</strain>
    </source>
</reference>
<evidence type="ECO:0000313" key="2">
    <source>
        <dbReference type="Proteomes" id="UP000238045"/>
    </source>
</evidence>
<proteinExistence type="predicted"/>
<dbReference type="Gene3D" id="3.30.450.400">
    <property type="entry name" value="Colicin M, catalytic domain"/>
    <property type="match status" value="1"/>
</dbReference>
<dbReference type="AlphaFoldDB" id="A0A2S9EVB2"/>
<dbReference type="Proteomes" id="UP000238045">
    <property type="component" value="Unassembled WGS sequence"/>
</dbReference>
<evidence type="ECO:0008006" key="3">
    <source>
        <dbReference type="Google" id="ProtNLM"/>
    </source>
</evidence>
<dbReference type="GO" id="GO:0042742">
    <property type="term" value="P:defense response to bacterium"/>
    <property type="evidence" value="ECO:0007669"/>
    <property type="project" value="InterPro"/>
</dbReference>
<name>A0A2S9EVB2_9PSED</name>
<comment type="caution">
    <text evidence="1">The sequence shown here is derived from an EMBL/GenBank/DDBJ whole genome shotgun (WGS) entry which is preliminary data.</text>
</comment>
<dbReference type="InterPro" id="IPR028056">
    <property type="entry name" value="Colicin_M"/>
</dbReference>
<sequence>MTIELAPTYVYPDQPGVPSEFSLNADWDLEFINLPSAQAEVEFIGGAARNMLLNGEALCEAAAVGDSIAVMIEAFKGLSVKDEMSVLQQLKVHCEAAVTLLQTYASYHGAPYYLGNGRGAYIEPAWGSLLYSGPITYEKPFRTHAIDFYGTPLMPLAAIGYWIFGGGQQRNVHVSSLNLQMLARDFQPIASLLNDAGNVGHFEINAPFSYNVFDKAPIDVPAAGMLGRVSGNVKGVLDIQPDGTYTFSGSYSLNSDFYDADKSNRTWAQEALTTFLKGLGEAFGHTDYYINILGEQAVQFSGTR</sequence>
<dbReference type="RefSeq" id="WP_105696344.1">
    <property type="nucleotide sequence ID" value="NZ_CP159260.1"/>
</dbReference>
<accession>A0A2S9EVB2</accession>